<feature type="transmembrane region" description="Helical" evidence="1">
    <location>
        <begin position="77"/>
        <end position="101"/>
    </location>
</feature>
<protein>
    <submittedName>
        <fullName evidence="2">Uncharacterized protein</fullName>
    </submittedName>
</protein>
<proteinExistence type="predicted"/>
<keyword evidence="1" id="KW-0812">Transmembrane</keyword>
<dbReference type="AlphaFoldDB" id="A0A7S4BHI6"/>
<evidence type="ECO:0000313" key="2">
    <source>
        <dbReference type="EMBL" id="CAE0766112.1"/>
    </source>
</evidence>
<reference evidence="2" key="1">
    <citation type="submission" date="2021-01" db="EMBL/GenBank/DDBJ databases">
        <authorList>
            <person name="Corre E."/>
            <person name="Pelletier E."/>
            <person name="Niang G."/>
            <person name="Scheremetjew M."/>
            <person name="Finn R."/>
            <person name="Kale V."/>
            <person name="Holt S."/>
            <person name="Cochrane G."/>
            <person name="Meng A."/>
            <person name="Brown T."/>
            <person name="Cohen L."/>
        </authorList>
    </citation>
    <scope>NUCLEOTIDE SEQUENCE</scope>
    <source>
        <strain evidence="2">CCMP645</strain>
    </source>
</reference>
<keyword evidence="1" id="KW-0472">Membrane</keyword>
<name>A0A7S4BHI6_CHRCT</name>
<accession>A0A7S4BHI6</accession>
<organism evidence="2">
    <name type="scientific">Chrysotila carterae</name>
    <name type="common">Marine alga</name>
    <name type="synonym">Syracosphaera carterae</name>
    <dbReference type="NCBI Taxonomy" id="13221"/>
    <lineage>
        <taxon>Eukaryota</taxon>
        <taxon>Haptista</taxon>
        <taxon>Haptophyta</taxon>
        <taxon>Prymnesiophyceae</taxon>
        <taxon>Isochrysidales</taxon>
        <taxon>Isochrysidaceae</taxon>
        <taxon>Chrysotila</taxon>
    </lineage>
</organism>
<gene>
    <name evidence="2" type="ORF">PCAR00345_LOCUS18724</name>
</gene>
<dbReference type="EMBL" id="HBIZ01029427">
    <property type="protein sequence ID" value="CAE0766112.1"/>
    <property type="molecule type" value="Transcribed_RNA"/>
</dbReference>
<keyword evidence="1" id="KW-1133">Transmembrane helix</keyword>
<sequence>MLSLARRAQLHAVATSINVTGGTITIIITAIASIVVSFPAENWREVVLEVVAAGANGGHQLASRRCRSAIPAAKAGISIISIAIEGVLLLRLQCLHLRFVLQAREKRRVLVLKCTCDSKAQENSTTLSKPTHEFRER</sequence>
<feature type="transmembrane region" description="Helical" evidence="1">
    <location>
        <begin position="12"/>
        <end position="38"/>
    </location>
</feature>
<evidence type="ECO:0000256" key="1">
    <source>
        <dbReference type="SAM" id="Phobius"/>
    </source>
</evidence>